<dbReference type="InterPro" id="IPR010865">
    <property type="entry name" value="DUF1499"/>
</dbReference>
<evidence type="ECO:0000313" key="1">
    <source>
        <dbReference type="EMBL" id="MCV2401343.1"/>
    </source>
</evidence>
<gene>
    <name evidence="1" type="ORF">OFY17_00475</name>
</gene>
<comment type="caution">
    <text evidence="1">The sequence shown here is derived from an EMBL/GenBank/DDBJ whole genome shotgun (WGS) entry which is preliminary data.</text>
</comment>
<dbReference type="Pfam" id="PF07386">
    <property type="entry name" value="DUF1499"/>
    <property type="match status" value="1"/>
</dbReference>
<keyword evidence="2" id="KW-1185">Reference proteome</keyword>
<sequence>MVRWIVAVVLILIVVFFVYVNFANKAPEDLGVTDGFLKACPSTPNCVSSQADIEDSAHYFEPIVYFGTRKETQLKIESYLLNQGRARIVKSELGYVYFEVKSKLIGYIDDVEFYLPEGDSVVHFRSASRVGYSDRGVNRERIAQVRELLADQTN</sequence>
<dbReference type="EMBL" id="JAOVZB010000001">
    <property type="protein sequence ID" value="MCV2401343.1"/>
    <property type="molecule type" value="Genomic_DNA"/>
</dbReference>
<reference evidence="1 2" key="1">
    <citation type="submission" date="2022-10" db="EMBL/GenBank/DDBJ databases">
        <title>Marinomonas transparenta sp. nov. and Marinomonas sargassi sp. nov., isolated from marine alga (Sargassum natans (L.) Gaillon).</title>
        <authorList>
            <person name="Wang Y."/>
        </authorList>
    </citation>
    <scope>NUCLEOTIDE SEQUENCE [LARGE SCALE GENOMIC DNA]</scope>
    <source>
        <strain evidence="1 2">C2222</strain>
    </source>
</reference>
<dbReference type="RefSeq" id="WP_263528724.1">
    <property type="nucleotide sequence ID" value="NZ_JAOVZB010000001.1"/>
</dbReference>
<proteinExistence type="predicted"/>
<dbReference type="PIRSF" id="PIRSF026426">
    <property type="entry name" value="DUF1499"/>
    <property type="match status" value="1"/>
</dbReference>
<accession>A0ABT2YN78</accession>
<evidence type="ECO:0000313" key="2">
    <source>
        <dbReference type="Proteomes" id="UP001209713"/>
    </source>
</evidence>
<name>A0ABT2YN78_9GAMM</name>
<dbReference type="PANTHER" id="PTHR34801">
    <property type="entry name" value="EXPRESSED PROTEIN"/>
    <property type="match status" value="1"/>
</dbReference>
<organism evidence="1 2">
    <name type="scientific">Marinomonas sargassi</name>
    <dbReference type="NCBI Taxonomy" id="2984494"/>
    <lineage>
        <taxon>Bacteria</taxon>
        <taxon>Pseudomonadati</taxon>
        <taxon>Pseudomonadota</taxon>
        <taxon>Gammaproteobacteria</taxon>
        <taxon>Oceanospirillales</taxon>
        <taxon>Oceanospirillaceae</taxon>
        <taxon>Marinomonas</taxon>
    </lineage>
</organism>
<dbReference type="PANTHER" id="PTHR34801:SF6">
    <property type="entry name" value="SLL1620 PROTEIN"/>
    <property type="match status" value="1"/>
</dbReference>
<protein>
    <submittedName>
        <fullName evidence="1">DUF1499 domain-containing protein</fullName>
    </submittedName>
</protein>
<dbReference type="Proteomes" id="UP001209713">
    <property type="component" value="Unassembled WGS sequence"/>
</dbReference>